<evidence type="ECO:0000256" key="1">
    <source>
        <dbReference type="SAM" id="MobiDB-lite"/>
    </source>
</evidence>
<proteinExistence type="predicted"/>
<dbReference type="Proteomes" id="UP000664859">
    <property type="component" value="Unassembled WGS sequence"/>
</dbReference>
<dbReference type="InterPro" id="IPR038881">
    <property type="entry name" value="Yae1-like"/>
</dbReference>
<feature type="compositionally biased region" description="Acidic residues" evidence="1">
    <location>
        <begin position="1"/>
        <end position="18"/>
    </location>
</feature>
<dbReference type="PANTHER" id="PTHR18829">
    <property type="entry name" value="PROTEIN YAE1 HOMOLOG"/>
    <property type="match status" value="1"/>
</dbReference>
<evidence type="ECO:0000313" key="2">
    <source>
        <dbReference type="EMBL" id="KAG5187959.1"/>
    </source>
</evidence>
<dbReference type="EMBL" id="JAFCMP010000079">
    <property type="protein sequence ID" value="KAG5187959.1"/>
    <property type="molecule type" value="Genomic_DNA"/>
</dbReference>
<dbReference type="PANTHER" id="PTHR18829:SF0">
    <property type="entry name" value="PROTEIN YAE1 HOMOLOG"/>
    <property type="match status" value="1"/>
</dbReference>
<evidence type="ECO:0000313" key="3">
    <source>
        <dbReference type="Proteomes" id="UP000664859"/>
    </source>
</evidence>
<evidence type="ECO:0008006" key="4">
    <source>
        <dbReference type="Google" id="ProtNLM"/>
    </source>
</evidence>
<dbReference type="AlphaFoldDB" id="A0A836CJP6"/>
<protein>
    <recommendedName>
        <fullName evidence="4">Essential protein Yae1 N-terminal domain-containing protein</fullName>
    </recommendedName>
</protein>
<reference evidence="2" key="1">
    <citation type="submission" date="2021-02" db="EMBL/GenBank/DDBJ databases">
        <title>First Annotated Genome of the Yellow-green Alga Tribonema minus.</title>
        <authorList>
            <person name="Mahan K.M."/>
        </authorList>
    </citation>
    <scope>NUCLEOTIDE SEQUENCE</scope>
    <source>
        <strain evidence="2">UTEX B ZZ1240</strain>
    </source>
</reference>
<gene>
    <name evidence="2" type="ORF">JKP88DRAFT_218368</name>
</gene>
<comment type="caution">
    <text evidence="2">The sequence shown here is derived from an EMBL/GenBank/DDBJ whole genome shotgun (WGS) entry which is preliminary data.</text>
</comment>
<sequence length="143" mass="14696">MSISGGEDDFYGDDAGPDADDRSMSQRELQATQKRLMVDGFREAHATSKEAALQVGFDEGYAEGASRGWNAGQLYGALSAASWALGDAASAALKDAAQAMAAQATAPDLDTVTGQQEGDSLAIAAKVELEKVLPALQLSTAAA</sequence>
<dbReference type="OrthoDB" id="20086at2759"/>
<feature type="region of interest" description="Disordered" evidence="1">
    <location>
        <begin position="1"/>
        <end position="32"/>
    </location>
</feature>
<name>A0A836CJP6_9STRA</name>
<organism evidence="2 3">
    <name type="scientific">Tribonema minus</name>
    <dbReference type="NCBI Taxonomy" id="303371"/>
    <lineage>
        <taxon>Eukaryota</taxon>
        <taxon>Sar</taxon>
        <taxon>Stramenopiles</taxon>
        <taxon>Ochrophyta</taxon>
        <taxon>PX clade</taxon>
        <taxon>Xanthophyceae</taxon>
        <taxon>Tribonematales</taxon>
        <taxon>Tribonemataceae</taxon>
        <taxon>Tribonema</taxon>
    </lineage>
</organism>
<accession>A0A836CJP6</accession>
<keyword evidence="3" id="KW-1185">Reference proteome</keyword>